<evidence type="ECO:0000313" key="12">
    <source>
        <dbReference type="Proteomes" id="UP000824469"/>
    </source>
</evidence>
<keyword evidence="7 10" id="KW-0503">Monooxygenase</keyword>
<dbReference type="PROSITE" id="PS00086">
    <property type="entry name" value="CYTOCHROME_P450"/>
    <property type="match status" value="1"/>
</dbReference>
<keyword evidence="6 9" id="KW-0408">Iron</keyword>
<dbReference type="InterPro" id="IPR036396">
    <property type="entry name" value="Cyt_P450_sf"/>
</dbReference>
<comment type="pathway">
    <text evidence="1">Alkaloid biosynthesis; taxol biosynthesis.</text>
</comment>
<dbReference type="InterPro" id="IPR002401">
    <property type="entry name" value="Cyt_P450_E_grp-I"/>
</dbReference>
<comment type="caution">
    <text evidence="11">The sequence shown here is derived from an EMBL/GenBank/DDBJ whole genome shotgun (WGS) entry which is preliminary data.</text>
</comment>
<dbReference type="GO" id="GO:0016705">
    <property type="term" value="F:oxidoreductase activity, acting on paired donors, with incorporation or reduction of molecular oxygen"/>
    <property type="evidence" value="ECO:0007669"/>
    <property type="project" value="InterPro"/>
</dbReference>
<dbReference type="OMA" id="RFEASAC"/>
<dbReference type="GO" id="GO:0016125">
    <property type="term" value="P:sterol metabolic process"/>
    <property type="evidence" value="ECO:0007669"/>
    <property type="project" value="TreeGrafter"/>
</dbReference>
<evidence type="ECO:0000256" key="8">
    <source>
        <dbReference type="ARBA" id="ARBA00023059"/>
    </source>
</evidence>
<protein>
    <recommendedName>
        <fullName evidence="13">Cytochrome P450</fullName>
    </recommendedName>
</protein>
<dbReference type="Proteomes" id="UP000824469">
    <property type="component" value="Unassembled WGS sequence"/>
</dbReference>
<dbReference type="PANTHER" id="PTHR24286:SF384">
    <property type="entry name" value="P450, PUTATIVE (EUROFUNG)-RELATED"/>
    <property type="match status" value="1"/>
</dbReference>
<evidence type="ECO:0000256" key="10">
    <source>
        <dbReference type="RuleBase" id="RU000461"/>
    </source>
</evidence>
<evidence type="ECO:0000313" key="11">
    <source>
        <dbReference type="EMBL" id="KAH9302539.1"/>
    </source>
</evidence>
<keyword evidence="5 10" id="KW-0560">Oxidoreductase</keyword>
<keyword evidence="4 9" id="KW-0479">Metal-binding</keyword>
<gene>
    <name evidence="11" type="ORF">KI387_014122</name>
</gene>
<keyword evidence="8" id="KW-0876">Taxol biosynthesis</keyword>
<evidence type="ECO:0000256" key="6">
    <source>
        <dbReference type="ARBA" id="ARBA00023004"/>
    </source>
</evidence>
<dbReference type="GO" id="GO:0042617">
    <property type="term" value="P:paclitaxel biosynthetic process"/>
    <property type="evidence" value="ECO:0007669"/>
    <property type="project" value="UniProtKB-KW"/>
</dbReference>
<keyword evidence="12" id="KW-1185">Reference proteome</keyword>
<organism evidence="11 12">
    <name type="scientific">Taxus chinensis</name>
    <name type="common">Chinese yew</name>
    <name type="synonym">Taxus wallichiana var. chinensis</name>
    <dbReference type="NCBI Taxonomy" id="29808"/>
    <lineage>
        <taxon>Eukaryota</taxon>
        <taxon>Viridiplantae</taxon>
        <taxon>Streptophyta</taxon>
        <taxon>Embryophyta</taxon>
        <taxon>Tracheophyta</taxon>
        <taxon>Spermatophyta</taxon>
        <taxon>Pinopsida</taxon>
        <taxon>Pinidae</taxon>
        <taxon>Conifers II</taxon>
        <taxon>Cupressales</taxon>
        <taxon>Taxaceae</taxon>
        <taxon>Taxus</taxon>
    </lineage>
</organism>
<dbReference type="Pfam" id="PF00067">
    <property type="entry name" value="p450"/>
    <property type="match status" value="1"/>
</dbReference>
<dbReference type="InterPro" id="IPR001128">
    <property type="entry name" value="Cyt_P450"/>
</dbReference>
<dbReference type="CDD" id="cd11043">
    <property type="entry name" value="CYP90-like"/>
    <property type="match status" value="1"/>
</dbReference>
<keyword evidence="3 9" id="KW-0349">Heme</keyword>
<dbReference type="GO" id="GO:0004497">
    <property type="term" value="F:monooxygenase activity"/>
    <property type="evidence" value="ECO:0007669"/>
    <property type="project" value="UniProtKB-KW"/>
</dbReference>
<reference evidence="11 12" key="1">
    <citation type="journal article" date="2021" name="Nat. Plants">
        <title>The Taxus genome provides insights into paclitaxel biosynthesis.</title>
        <authorList>
            <person name="Xiong X."/>
            <person name="Gou J."/>
            <person name="Liao Q."/>
            <person name="Li Y."/>
            <person name="Zhou Q."/>
            <person name="Bi G."/>
            <person name="Li C."/>
            <person name="Du R."/>
            <person name="Wang X."/>
            <person name="Sun T."/>
            <person name="Guo L."/>
            <person name="Liang H."/>
            <person name="Lu P."/>
            <person name="Wu Y."/>
            <person name="Zhang Z."/>
            <person name="Ro D.K."/>
            <person name="Shang Y."/>
            <person name="Huang S."/>
            <person name="Yan J."/>
        </authorList>
    </citation>
    <scope>NUCLEOTIDE SEQUENCE [LARGE SCALE GENOMIC DNA]</scope>
    <source>
        <strain evidence="11">Ta-2019</strain>
    </source>
</reference>
<dbReference type="InterPro" id="IPR017972">
    <property type="entry name" value="Cyt_P450_CS"/>
</dbReference>
<evidence type="ECO:0000256" key="3">
    <source>
        <dbReference type="ARBA" id="ARBA00022617"/>
    </source>
</evidence>
<dbReference type="PRINTS" id="PR00463">
    <property type="entry name" value="EP450I"/>
</dbReference>
<evidence type="ECO:0008006" key="13">
    <source>
        <dbReference type="Google" id="ProtNLM"/>
    </source>
</evidence>
<evidence type="ECO:0000256" key="5">
    <source>
        <dbReference type="ARBA" id="ARBA00023002"/>
    </source>
</evidence>
<accession>A0AA38CTS5</accession>
<evidence type="ECO:0000256" key="2">
    <source>
        <dbReference type="ARBA" id="ARBA00010617"/>
    </source>
</evidence>
<dbReference type="SUPFAM" id="SSF48264">
    <property type="entry name" value="Cytochrome P450"/>
    <property type="match status" value="1"/>
</dbReference>
<dbReference type="PANTHER" id="PTHR24286">
    <property type="entry name" value="CYTOCHROME P450 26"/>
    <property type="match status" value="1"/>
</dbReference>
<evidence type="ECO:0000256" key="1">
    <source>
        <dbReference type="ARBA" id="ARBA00005122"/>
    </source>
</evidence>
<proteinExistence type="inferred from homology"/>
<dbReference type="PRINTS" id="PR00385">
    <property type="entry name" value="P450"/>
</dbReference>
<sequence length="414" mass="47589">MTYGPVFKTCLFGQPTVVFTGPAGNRFWMFNDGKLFHGNARGPHRAIIGPNSLLDKNGDEHRRMRANLMKFFSGNSLKQLVGRMDSAIRRHLDDYWDGRDLVYAVPLIKFQTFSVTCEVLFNLHNRKEVEELCELFKVAVEGIYTFPIRLPGTRLHRALRARLHIDRILSGVITRRKNDVLAGRVSGEEDLIWNLLNMTNKEDKPLSEQEVKDNMVLLIIAGHETTAMTLTLMCKMISSNPHCFEKIARESQEIVSHESAGEQLTWDDVQRMKYLWSVAQETLRIIPPISGIFRRATTDIHYGAYTIPKGWTLYWSNYSTVYRKDIFPEPQKFDPSRFEASACVSPYSFLPFGGGPRMCPGNEYAKLEIVITMHHLVRRYRWRAVILDEPIIRNPQCNPARGLPLEISSIQIKT</sequence>
<dbReference type="FunFam" id="1.10.630.10:FF:000022">
    <property type="entry name" value="Taxadiene 5-alpha hydroxylase"/>
    <property type="match status" value="1"/>
</dbReference>
<evidence type="ECO:0000256" key="4">
    <source>
        <dbReference type="ARBA" id="ARBA00022723"/>
    </source>
</evidence>
<evidence type="ECO:0000256" key="7">
    <source>
        <dbReference type="ARBA" id="ARBA00023033"/>
    </source>
</evidence>
<comment type="similarity">
    <text evidence="2 10">Belongs to the cytochrome P450 family.</text>
</comment>
<dbReference type="GO" id="GO:0020037">
    <property type="term" value="F:heme binding"/>
    <property type="evidence" value="ECO:0007669"/>
    <property type="project" value="InterPro"/>
</dbReference>
<dbReference type="Gene3D" id="1.10.630.10">
    <property type="entry name" value="Cytochrome P450"/>
    <property type="match status" value="1"/>
</dbReference>
<comment type="cofactor">
    <cofactor evidence="9">
        <name>heme</name>
        <dbReference type="ChEBI" id="CHEBI:30413"/>
    </cofactor>
</comment>
<evidence type="ECO:0000256" key="9">
    <source>
        <dbReference type="PIRSR" id="PIRSR602401-1"/>
    </source>
</evidence>
<dbReference type="EMBL" id="JAHRHJ020000009">
    <property type="protein sequence ID" value="KAH9302539.1"/>
    <property type="molecule type" value="Genomic_DNA"/>
</dbReference>
<dbReference type="AlphaFoldDB" id="A0AA38CTS5"/>
<dbReference type="GO" id="GO:0005506">
    <property type="term" value="F:iron ion binding"/>
    <property type="evidence" value="ECO:0007669"/>
    <property type="project" value="InterPro"/>
</dbReference>
<name>A0AA38CTS5_TAXCH</name>
<feature type="binding site" description="axial binding residue" evidence="9">
    <location>
        <position position="359"/>
    </location>
    <ligand>
        <name>heme</name>
        <dbReference type="ChEBI" id="CHEBI:30413"/>
    </ligand>
    <ligandPart>
        <name>Fe</name>
        <dbReference type="ChEBI" id="CHEBI:18248"/>
    </ligandPart>
</feature>